<sequence>MKQKELWINQIKGLCICLVVIYHSVITFYPHLTTFQHPLSEVLSKCWIYFNLYLAPFRMPVFFFISGYLIRRYIDSVPWGNCLDKRIWNIFWVLALWGVVHQWLALSALNQWLAPERDLSNASNAAYADSTGEFLHGMITASTSLWYLYALIVYFVICKIFNPLALPLFVLFVLMSVAVNFVPTPWWGMNSVIRNLPYYSLGAWFGATLMTCVKAVPLRRHLLMASLLTVLAVGAWLFNISLLLSLVSIVVIMKLFYQYEQRFGMRSSEPAECDWLQHHCYLYHPSHSGRNIQLKPDSANERGTLVAASRTDAPADLPLCQFVDLYCCGLAGKKTFTARIQRSVVLPAFSARYRQLLPLSHRPSRGDSIC</sequence>
<keyword evidence="3" id="KW-1003">Cell membrane</keyword>
<keyword evidence="6 7" id="KW-0472">Membrane</keyword>
<evidence type="ECO:0000256" key="4">
    <source>
        <dbReference type="ARBA" id="ARBA00022692"/>
    </source>
</evidence>
<feature type="transmembrane region" description="Helical" evidence="7">
    <location>
        <begin position="228"/>
        <end position="257"/>
    </location>
</feature>
<comment type="subcellular location">
    <subcellularLocation>
        <location evidence="1">Cell membrane</location>
        <topology evidence="1">Multi-pass membrane protein</topology>
    </subcellularLocation>
</comment>
<reference evidence="9 10" key="1">
    <citation type="submission" date="2020-01" db="EMBL/GenBank/DDBJ databases">
        <title>Dynamics of blaIMP-6 dissemination in carbapenem resistant Enterobacteriacea isolated from regional surveillance in Osaka, Japan.</title>
        <authorList>
            <person name="Abe R."/>
            <person name="Akeda Y."/>
            <person name="Sugawara Y."/>
            <person name="Yamamoto N."/>
            <person name="Tomono K."/>
            <person name="Takeuchi D."/>
            <person name="Kawahara R."/>
            <person name="Hamada S."/>
        </authorList>
    </citation>
    <scope>NUCLEOTIDE SEQUENCE [LARGE SCALE GENOMIC DNA]</scope>
    <source>
        <strain evidence="9 10">E300</strain>
    </source>
</reference>
<dbReference type="InterPro" id="IPR002656">
    <property type="entry name" value="Acyl_transf_3_dom"/>
</dbReference>
<evidence type="ECO:0000256" key="3">
    <source>
        <dbReference type="ARBA" id="ARBA00022475"/>
    </source>
</evidence>
<evidence type="ECO:0000256" key="1">
    <source>
        <dbReference type="ARBA" id="ARBA00004651"/>
    </source>
</evidence>
<comment type="similarity">
    <text evidence="2">Belongs to the acyltransferase 3 family.</text>
</comment>
<dbReference type="GO" id="GO:0016413">
    <property type="term" value="F:O-acetyltransferase activity"/>
    <property type="evidence" value="ECO:0007669"/>
    <property type="project" value="TreeGrafter"/>
</dbReference>
<dbReference type="GO" id="GO:0009246">
    <property type="term" value="P:enterobacterial common antigen biosynthetic process"/>
    <property type="evidence" value="ECO:0007669"/>
    <property type="project" value="TreeGrafter"/>
</dbReference>
<feature type="transmembrane region" description="Helical" evidence="7">
    <location>
        <begin position="134"/>
        <end position="157"/>
    </location>
</feature>
<evidence type="ECO:0000259" key="8">
    <source>
        <dbReference type="Pfam" id="PF01757"/>
    </source>
</evidence>
<evidence type="ECO:0000313" key="10">
    <source>
        <dbReference type="Proteomes" id="UP000467488"/>
    </source>
</evidence>
<dbReference type="Proteomes" id="UP000467488">
    <property type="component" value="Chromosome"/>
</dbReference>
<evidence type="ECO:0000256" key="5">
    <source>
        <dbReference type="ARBA" id="ARBA00022989"/>
    </source>
</evidence>
<feature type="transmembrane region" description="Helical" evidence="7">
    <location>
        <begin position="196"/>
        <end position="216"/>
    </location>
</feature>
<dbReference type="EMBL" id="AP022360">
    <property type="protein sequence ID" value="BBU84684.1"/>
    <property type="molecule type" value="Genomic_DNA"/>
</dbReference>
<feature type="transmembrane region" description="Helical" evidence="7">
    <location>
        <begin position="90"/>
        <end position="114"/>
    </location>
</feature>
<feature type="transmembrane region" description="Helical" evidence="7">
    <location>
        <begin position="12"/>
        <end position="32"/>
    </location>
</feature>
<keyword evidence="5 7" id="KW-1133">Transmembrane helix</keyword>
<name>A0A8S0FVC4_ECOLX</name>
<proteinExistence type="inferred from homology"/>
<protein>
    <recommendedName>
        <fullName evidence="8">Acyltransferase 3 domain-containing protein</fullName>
    </recommendedName>
</protein>
<accession>A0A8S0FVC4</accession>
<feature type="domain" description="Acyltransferase 3" evidence="8">
    <location>
        <begin position="6"/>
        <end position="248"/>
    </location>
</feature>
<organism evidence="9 10">
    <name type="scientific">Escherichia coli</name>
    <dbReference type="NCBI Taxonomy" id="562"/>
    <lineage>
        <taxon>Bacteria</taxon>
        <taxon>Pseudomonadati</taxon>
        <taxon>Pseudomonadota</taxon>
        <taxon>Gammaproteobacteria</taxon>
        <taxon>Enterobacterales</taxon>
        <taxon>Enterobacteriaceae</taxon>
        <taxon>Escherichia</taxon>
    </lineage>
</organism>
<evidence type="ECO:0000256" key="2">
    <source>
        <dbReference type="ARBA" id="ARBA00007400"/>
    </source>
</evidence>
<dbReference type="AlphaFoldDB" id="A0A8S0FVC4"/>
<feature type="transmembrane region" description="Helical" evidence="7">
    <location>
        <begin position="52"/>
        <end position="70"/>
    </location>
</feature>
<evidence type="ECO:0000256" key="7">
    <source>
        <dbReference type="SAM" id="Phobius"/>
    </source>
</evidence>
<gene>
    <name evidence="9" type="ORF">EIMP300_60840</name>
</gene>
<dbReference type="PANTHER" id="PTHR40074:SF4">
    <property type="entry name" value="INNER MEMBRANE PROTEIN YCFT"/>
    <property type="match status" value="1"/>
</dbReference>
<dbReference type="GO" id="GO:0005886">
    <property type="term" value="C:plasma membrane"/>
    <property type="evidence" value="ECO:0007669"/>
    <property type="project" value="UniProtKB-SubCell"/>
</dbReference>
<feature type="transmembrane region" description="Helical" evidence="7">
    <location>
        <begin position="164"/>
        <end position="184"/>
    </location>
</feature>
<keyword evidence="4 7" id="KW-0812">Transmembrane</keyword>
<evidence type="ECO:0000313" key="9">
    <source>
        <dbReference type="EMBL" id="BBU84684.1"/>
    </source>
</evidence>
<dbReference type="Pfam" id="PF01757">
    <property type="entry name" value="Acyl_transf_3"/>
    <property type="match status" value="1"/>
</dbReference>
<dbReference type="PANTHER" id="PTHR40074">
    <property type="entry name" value="O-ACETYLTRANSFERASE WECH"/>
    <property type="match status" value="1"/>
</dbReference>
<evidence type="ECO:0000256" key="6">
    <source>
        <dbReference type="ARBA" id="ARBA00023136"/>
    </source>
</evidence>